<dbReference type="InterPro" id="IPR049730">
    <property type="entry name" value="SNF2/RAD54-like_C"/>
</dbReference>
<organism evidence="3 4">
    <name type="scientific">Natranaerobius trueperi</name>
    <dbReference type="NCBI Taxonomy" id="759412"/>
    <lineage>
        <taxon>Bacteria</taxon>
        <taxon>Bacillati</taxon>
        <taxon>Bacillota</taxon>
        <taxon>Clostridia</taxon>
        <taxon>Natranaerobiales</taxon>
        <taxon>Natranaerobiaceae</taxon>
        <taxon>Natranaerobius</taxon>
    </lineage>
</organism>
<dbReference type="Gene3D" id="3.40.50.300">
    <property type="entry name" value="P-loop containing nucleotide triphosphate hydrolases"/>
    <property type="match status" value="1"/>
</dbReference>
<dbReference type="InterPro" id="IPR000330">
    <property type="entry name" value="SNF2_N"/>
</dbReference>
<sequence>MDFAREGILGNWSEFRNRYLILDHYYNAVDIKKANFPELKETIAPIIFRKRKDEVLDMPELVEQEYWVDMTEKQKELYSQIQEGVIESLEEHNPKERILLGEEDDSTQYLTVLNQITRMQQLLDSPALLRDTFNDPELPVESGKLRELPNILEDANLKENKVIIFSQFKTMANILYDYLKGKYGEEALRYINGDTNGQLKGIYQDDFNERDEVRIMIITEAGNYGLDLPSANYVICYDQLFNPQKMNQVLSRAHRSGVQGDVFGIHMATRGSYEEQKLKILQDKEELFAMTIEDLKSLFKRSE</sequence>
<dbReference type="AlphaFoldDB" id="A0A226BZG0"/>
<evidence type="ECO:0000259" key="2">
    <source>
        <dbReference type="PROSITE" id="PS51194"/>
    </source>
</evidence>
<dbReference type="InterPro" id="IPR001650">
    <property type="entry name" value="Helicase_C-like"/>
</dbReference>
<dbReference type="SUPFAM" id="SSF52540">
    <property type="entry name" value="P-loop containing nucleoside triphosphate hydrolases"/>
    <property type="match status" value="1"/>
</dbReference>
<dbReference type="PANTHER" id="PTHR10799">
    <property type="entry name" value="SNF2/RAD54 HELICASE FAMILY"/>
    <property type="match status" value="1"/>
</dbReference>
<protein>
    <recommendedName>
        <fullName evidence="2">Helicase C-terminal domain-containing protein</fullName>
    </recommendedName>
</protein>
<dbReference type="SMART" id="SM00490">
    <property type="entry name" value="HELICc"/>
    <property type="match status" value="1"/>
</dbReference>
<dbReference type="CDD" id="cd18793">
    <property type="entry name" value="SF2_C_SNF"/>
    <property type="match status" value="1"/>
</dbReference>
<evidence type="ECO:0000313" key="4">
    <source>
        <dbReference type="Proteomes" id="UP000214588"/>
    </source>
</evidence>
<dbReference type="GO" id="GO:0005524">
    <property type="term" value="F:ATP binding"/>
    <property type="evidence" value="ECO:0007669"/>
    <property type="project" value="InterPro"/>
</dbReference>
<dbReference type="Pfam" id="PF00271">
    <property type="entry name" value="Helicase_C"/>
    <property type="match status" value="1"/>
</dbReference>
<dbReference type="Proteomes" id="UP000214588">
    <property type="component" value="Unassembled WGS sequence"/>
</dbReference>
<comment type="caution">
    <text evidence="3">The sequence shown here is derived from an EMBL/GenBank/DDBJ whole genome shotgun (WGS) entry which is preliminary data.</text>
</comment>
<name>A0A226BZG0_9FIRM</name>
<accession>A0A226BZG0</accession>
<dbReference type="OrthoDB" id="9760715at2"/>
<evidence type="ECO:0000313" key="3">
    <source>
        <dbReference type="EMBL" id="OWZ83714.1"/>
    </source>
</evidence>
<gene>
    <name evidence="3" type="ORF">CDO51_07105</name>
</gene>
<evidence type="ECO:0000256" key="1">
    <source>
        <dbReference type="ARBA" id="ARBA00022801"/>
    </source>
</evidence>
<dbReference type="PROSITE" id="PS51194">
    <property type="entry name" value="HELICASE_CTER"/>
    <property type="match status" value="1"/>
</dbReference>
<dbReference type="InterPro" id="IPR027417">
    <property type="entry name" value="P-loop_NTPase"/>
</dbReference>
<reference evidence="3 4" key="1">
    <citation type="submission" date="2017-06" db="EMBL/GenBank/DDBJ databases">
        <title>Draft Genome Sequence of Natranaerobius trueperi halophilic, alkalithermophilic bacteria from soda lakes.</title>
        <authorList>
            <person name="Zhao B."/>
        </authorList>
    </citation>
    <scope>NUCLEOTIDE SEQUENCE [LARGE SCALE GENOMIC DNA]</scope>
    <source>
        <strain evidence="3 4">DSM 18760</strain>
    </source>
</reference>
<proteinExistence type="predicted"/>
<keyword evidence="4" id="KW-1185">Reference proteome</keyword>
<dbReference type="Pfam" id="PF00176">
    <property type="entry name" value="SNF2-rel_dom"/>
    <property type="match status" value="1"/>
</dbReference>
<feature type="domain" description="Helicase C-terminal" evidence="2">
    <location>
        <begin position="147"/>
        <end position="303"/>
    </location>
</feature>
<keyword evidence="1" id="KW-0378">Hydrolase</keyword>
<dbReference type="EMBL" id="NIQC01000013">
    <property type="protein sequence ID" value="OWZ83714.1"/>
    <property type="molecule type" value="Genomic_DNA"/>
</dbReference>
<dbReference type="GO" id="GO:0016787">
    <property type="term" value="F:hydrolase activity"/>
    <property type="evidence" value="ECO:0007669"/>
    <property type="project" value="UniProtKB-KW"/>
</dbReference>